<dbReference type="Gene3D" id="3.90.1510.10">
    <property type="entry name" value="Glycerate kinase, domain 2"/>
    <property type="match status" value="1"/>
</dbReference>
<dbReference type="SUPFAM" id="SSF110738">
    <property type="entry name" value="Glycerate kinase I"/>
    <property type="match status" value="1"/>
</dbReference>
<sequence length="436" mass="49286">MQHRCFKVLTCFDKFKDSLKSRECGEAIALAFQGAAQSQQFQSQFMNIPLSDGGEGFLESIKQNHPNDYQLEFFPVRHPLHSRRHELVPAPYYYKKHIHDNELNTQEHIYVLEMATVCGLEQLRTEERNPFETTTYPLGLLIKHILLKHNENDNIHILLGIGGSCTNDAGIGCLSALGCIKDFVFLDNYNSNDNNNTDFQDNLENSFVFYGKHLVHLADFTLDRNALPYRYRDLTIDIACDVNNPLVGERGATFTFSKQKGVKSPQDREILEKGMIRFAQLVRDKTGVEIADMPGAGAAGGISGGFYSILHGKVELKKGIEMIGMSCQLEKHITDADIVFTGEGCYDDQSEGGKVVSWVSKLCQQYNKACIICCGQKKKETVPNENCLLLDLTSQFPMEKSMKETFSCLAQLTKEKLPLIFKHVDRVKERTQTNQF</sequence>
<organism evidence="4 5">
    <name type="scientific">Naegleria lovaniensis</name>
    <name type="common">Amoeba</name>
    <dbReference type="NCBI Taxonomy" id="51637"/>
    <lineage>
        <taxon>Eukaryota</taxon>
        <taxon>Discoba</taxon>
        <taxon>Heterolobosea</taxon>
        <taxon>Tetramitia</taxon>
        <taxon>Eutetramitia</taxon>
        <taxon>Vahlkampfiidae</taxon>
        <taxon>Naegleria</taxon>
    </lineage>
</organism>
<gene>
    <name evidence="4" type="ORF">C9374_001599</name>
</gene>
<evidence type="ECO:0000256" key="3">
    <source>
        <dbReference type="ARBA" id="ARBA00022777"/>
    </source>
</evidence>
<dbReference type="EMBL" id="PYSW02000013">
    <property type="protein sequence ID" value="KAG2387267.1"/>
    <property type="molecule type" value="Genomic_DNA"/>
</dbReference>
<name>A0AA88KRE9_NAELO</name>
<dbReference type="InterPro" id="IPR018197">
    <property type="entry name" value="Glycerate_kinase_RE-like"/>
</dbReference>
<keyword evidence="3" id="KW-0418">Kinase</keyword>
<proteinExistence type="inferred from homology"/>
<evidence type="ECO:0008006" key="6">
    <source>
        <dbReference type="Google" id="ProtNLM"/>
    </source>
</evidence>
<reference evidence="4 5" key="1">
    <citation type="journal article" date="2018" name="BMC Genomics">
        <title>The genome of Naegleria lovaniensis, the basis for a comparative approach to unravel pathogenicity factors of the human pathogenic amoeba N. fowleri.</title>
        <authorList>
            <person name="Liechti N."/>
            <person name="Schurch N."/>
            <person name="Bruggmann R."/>
            <person name="Wittwer M."/>
        </authorList>
    </citation>
    <scope>NUCLEOTIDE SEQUENCE [LARGE SCALE GENOMIC DNA]</scope>
    <source>
        <strain evidence="4 5">ATCC 30569</strain>
    </source>
</reference>
<dbReference type="AlphaFoldDB" id="A0AA88KRE9"/>
<accession>A0AA88KRE9</accession>
<dbReference type="GO" id="GO:0008887">
    <property type="term" value="F:glycerate kinase activity"/>
    <property type="evidence" value="ECO:0007669"/>
    <property type="project" value="InterPro"/>
</dbReference>
<dbReference type="PIRSF" id="PIRSF006078">
    <property type="entry name" value="GlxK"/>
    <property type="match status" value="1"/>
</dbReference>
<evidence type="ECO:0000313" key="5">
    <source>
        <dbReference type="Proteomes" id="UP000816034"/>
    </source>
</evidence>
<dbReference type="NCBIfam" id="TIGR00045">
    <property type="entry name" value="glycerate kinase"/>
    <property type="match status" value="1"/>
</dbReference>
<comment type="similarity">
    <text evidence="1">Belongs to the glycerate kinase type-1 family.</text>
</comment>
<dbReference type="Pfam" id="PF02595">
    <property type="entry name" value="Gly_kinase"/>
    <property type="match status" value="1"/>
</dbReference>
<evidence type="ECO:0000256" key="1">
    <source>
        <dbReference type="ARBA" id="ARBA00006284"/>
    </source>
</evidence>
<dbReference type="InterPro" id="IPR036129">
    <property type="entry name" value="Glycerate_kinase_sf"/>
</dbReference>
<comment type="caution">
    <text evidence="4">The sequence shown here is derived from an EMBL/GenBank/DDBJ whole genome shotgun (WGS) entry which is preliminary data.</text>
</comment>
<keyword evidence="5" id="KW-1185">Reference proteome</keyword>
<keyword evidence="2" id="KW-0808">Transferase</keyword>
<dbReference type="Proteomes" id="UP000816034">
    <property type="component" value="Unassembled WGS sequence"/>
</dbReference>
<dbReference type="RefSeq" id="XP_044551259.1">
    <property type="nucleotide sequence ID" value="XM_044690923.1"/>
</dbReference>
<evidence type="ECO:0000256" key="2">
    <source>
        <dbReference type="ARBA" id="ARBA00022679"/>
    </source>
</evidence>
<dbReference type="InterPro" id="IPR018193">
    <property type="entry name" value="Glyc_kinase_flavodox-like_fold"/>
</dbReference>
<dbReference type="PANTHER" id="PTHR21599:SF0">
    <property type="entry name" value="GLYCERATE KINASE"/>
    <property type="match status" value="1"/>
</dbReference>
<dbReference type="InterPro" id="IPR004381">
    <property type="entry name" value="Glycerate_kinase"/>
</dbReference>
<dbReference type="Gene3D" id="3.40.50.10350">
    <property type="entry name" value="Glycerate kinase, domain 1"/>
    <property type="match status" value="1"/>
</dbReference>
<dbReference type="GeneID" id="68094055"/>
<evidence type="ECO:0000313" key="4">
    <source>
        <dbReference type="EMBL" id="KAG2387267.1"/>
    </source>
</evidence>
<protein>
    <recommendedName>
        <fullName evidence="6">Glycerate kinase</fullName>
    </recommendedName>
</protein>
<dbReference type="GO" id="GO:0031388">
    <property type="term" value="P:organic acid phosphorylation"/>
    <property type="evidence" value="ECO:0007669"/>
    <property type="project" value="InterPro"/>
</dbReference>
<dbReference type="PANTHER" id="PTHR21599">
    <property type="entry name" value="GLYCERATE KINASE"/>
    <property type="match status" value="1"/>
</dbReference>